<keyword evidence="6 7" id="KW-0066">ATP synthesis</keyword>
<evidence type="ECO:0000313" key="9">
    <source>
        <dbReference type="Proteomes" id="UP001072034"/>
    </source>
</evidence>
<keyword evidence="9" id="KW-1185">Reference proteome</keyword>
<sequence length="281" mass="30323">MRTGTAASRASAAEAWAPVLASAGVQGQELGEEILTLAHEVAANPLRGPLTDPGREPDDKAVLAARLFAGRMDERVVALIQALVRGRWSRPVDLITALHDLGVQAILAGARAGGTLEDVEQELFAVRRVLADSREIRVALEPSRRISKEERVRLARRLFASRISGPAMSLVVWCVRHQPEIAVGGVPYNLRRVTELAADLQNRTIADVVTAIPMTRAQEARLRAILAGRIGTDIELNTTVDPSVIGGVRVSVRDLVMDSTVRSNVAALRTRLTGRAHPQTS</sequence>
<dbReference type="PRINTS" id="PR00125">
    <property type="entry name" value="ATPASEDELTA"/>
</dbReference>
<dbReference type="EMBL" id="JAPTMY010000007">
    <property type="protein sequence ID" value="MCZ0857350.1"/>
    <property type="molecule type" value="Genomic_DNA"/>
</dbReference>
<keyword evidence="5 7" id="KW-0472">Membrane</keyword>
<dbReference type="Proteomes" id="UP001072034">
    <property type="component" value="Unassembled WGS sequence"/>
</dbReference>
<keyword evidence="4 7" id="KW-0406">Ion transport</keyword>
<evidence type="ECO:0000313" key="8">
    <source>
        <dbReference type="EMBL" id="MCZ0857350.1"/>
    </source>
</evidence>
<evidence type="ECO:0000256" key="7">
    <source>
        <dbReference type="HAMAP-Rule" id="MF_01416"/>
    </source>
</evidence>
<proteinExistence type="inferred from homology"/>
<evidence type="ECO:0000256" key="2">
    <source>
        <dbReference type="ARBA" id="ARBA00022448"/>
    </source>
</evidence>
<comment type="subcellular location">
    <subcellularLocation>
        <location evidence="7">Cell membrane</location>
        <topology evidence="7">Peripheral membrane protein</topology>
    </subcellularLocation>
    <subcellularLocation>
        <location evidence="1">Membrane</location>
    </subcellularLocation>
</comment>
<protein>
    <recommendedName>
        <fullName evidence="7">ATP synthase subunit delta</fullName>
    </recommendedName>
    <alternativeName>
        <fullName evidence="7">ATP synthase F(1) sector subunit delta</fullName>
    </alternativeName>
    <alternativeName>
        <fullName evidence="7">F-type ATPase subunit delta</fullName>
        <shortName evidence="7">F-ATPase subunit delta</shortName>
    </alternativeName>
</protein>
<comment type="function">
    <text evidence="7">This protein is part of the stalk that links CF(0) to CF(1). It either transmits conformational changes from CF(0) to CF(1) or is implicated in proton conduction.</text>
</comment>
<keyword evidence="7" id="KW-0139">CF(1)</keyword>
<accession>A0ABT4I6I3</accession>
<dbReference type="PANTHER" id="PTHR11910">
    <property type="entry name" value="ATP SYNTHASE DELTA CHAIN"/>
    <property type="match status" value="1"/>
</dbReference>
<dbReference type="RefSeq" id="WP_043560395.1">
    <property type="nucleotide sequence ID" value="NZ_CAJPNG010000009.1"/>
</dbReference>
<evidence type="ECO:0000256" key="4">
    <source>
        <dbReference type="ARBA" id="ARBA00023065"/>
    </source>
</evidence>
<evidence type="ECO:0000256" key="5">
    <source>
        <dbReference type="ARBA" id="ARBA00023136"/>
    </source>
</evidence>
<name>A0ABT4I6I3_9ACTO</name>
<comment type="similarity">
    <text evidence="7">Belongs to the ATPase delta chain family.</text>
</comment>
<comment type="function">
    <text evidence="7">F(1)F(0) ATP synthase produces ATP from ADP in the presence of a proton or sodium gradient. F-type ATPases consist of two structural domains, F(1) containing the extramembraneous catalytic core and F(0) containing the membrane proton channel, linked together by a central stalk and a peripheral stalk. During catalysis, ATP synthesis in the catalytic domain of F(1) is coupled via a rotary mechanism of the central stalk subunits to proton translocation.</text>
</comment>
<dbReference type="InterPro" id="IPR000711">
    <property type="entry name" value="ATPase_OSCP/dsu"/>
</dbReference>
<comment type="caution">
    <text evidence="8">The sequence shown here is derived from an EMBL/GenBank/DDBJ whole genome shotgun (WGS) entry which is preliminary data.</text>
</comment>
<reference evidence="8" key="1">
    <citation type="submission" date="2022-10" db="EMBL/GenBank/DDBJ databases">
        <title>Genome sequence of Actinomyces israelii ATCC 10048.</title>
        <authorList>
            <person name="Watt R.M."/>
            <person name="Tong W.M."/>
        </authorList>
    </citation>
    <scope>NUCLEOTIDE SEQUENCE</scope>
    <source>
        <strain evidence="8">ATCC 10048</strain>
    </source>
</reference>
<dbReference type="Pfam" id="PF00213">
    <property type="entry name" value="OSCP"/>
    <property type="match status" value="1"/>
</dbReference>
<dbReference type="HAMAP" id="MF_01416">
    <property type="entry name" value="ATP_synth_delta_bact"/>
    <property type="match status" value="1"/>
</dbReference>
<keyword evidence="3 7" id="KW-0375">Hydrogen ion transport</keyword>
<keyword evidence="7" id="KW-1003">Cell membrane</keyword>
<evidence type="ECO:0000256" key="1">
    <source>
        <dbReference type="ARBA" id="ARBA00004370"/>
    </source>
</evidence>
<gene>
    <name evidence="7" type="primary">atpH</name>
    <name evidence="8" type="ORF">OHJ16_04745</name>
</gene>
<keyword evidence="2 7" id="KW-0813">Transport</keyword>
<evidence type="ECO:0000256" key="3">
    <source>
        <dbReference type="ARBA" id="ARBA00022781"/>
    </source>
</evidence>
<organism evidence="8 9">
    <name type="scientific">Actinomyces israelii</name>
    <dbReference type="NCBI Taxonomy" id="1659"/>
    <lineage>
        <taxon>Bacteria</taxon>
        <taxon>Bacillati</taxon>
        <taxon>Actinomycetota</taxon>
        <taxon>Actinomycetes</taxon>
        <taxon>Actinomycetales</taxon>
        <taxon>Actinomycetaceae</taxon>
        <taxon>Actinomyces</taxon>
    </lineage>
</organism>
<evidence type="ECO:0000256" key="6">
    <source>
        <dbReference type="ARBA" id="ARBA00023310"/>
    </source>
</evidence>